<name>A0A1I5BYI1_9RHOB</name>
<keyword evidence="2" id="KW-1185">Reference proteome</keyword>
<evidence type="ECO:0000313" key="1">
    <source>
        <dbReference type="EMBL" id="SFN79391.1"/>
    </source>
</evidence>
<evidence type="ECO:0008006" key="3">
    <source>
        <dbReference type="Google" id="ProtNLM"/>
    </source>
</evidence>
<protein>
    <recommendedName>
        <fullName evidence="3">DUF1828 domain-containing protein</fullName>
    </recommendedName>
</protein>
<evidence type="ECO:0000313" key="2">
    <source>
        <dbReference type="Proteomes" id="UP000198599"/>
    </source>
</evidence>
<accession>A0A1I5BYI1</accession>
<reference evidence="2" key="1">
    <citation type="submission" date="2016-10" db="EMBL/GenBank/DDBJ databases">
        <authorList>
            <person name="Varghese N."/>
            <person name="Submissions S."/>
        </authorList>
    </citation>
    <scope>NUCLEOTIDE SEQUENCE [LARGE SCALE GENOMIC DNA]</scope>
    <source>
        <strain evidence="2">DSM 28463</strain>
    </source>
</reference>
<gene>
    <name evidence="1" type="ORF">SAMN04487859_1092</name>
</gene>
<dbReference type="Proteomes" id="UP000198599">
    <property type="component" value="Unassembled WGS sequence"/>
</dbReference>
<dbReference type="EMBL" id="FOVP01000009">
    <property type="protein sequence ID" value="SFN79391.1"/>
    <property type="molecule type" value="Genomic_DNA"/>
</dbReference>
<dbReference type="OrthoDB" id="8447939at2"/>
<dbReference type="AlphaFoldDB" id="A0A1I5BYI1"/>
<organism evidence="1 2">
    <name type="scientific">Roseovarius lutimaris</name>
    <dbReference type="NCBI Taxonomy" id="1005928"/>
    <lineage>
        <taxon>Bacteria</taxon>
        <taxon>Pseudomonadati</taxon>
        <taxon>Pseudomonadota</taxon>
        <taxon>Alphaproteobacteria</taxon>
        <taxon>Rhodobacterales</taxon>
        <taxon>Roseobacteraceae</taxon>
        <taxon>Roseovarius</taxon>
    </lineage>
</organism>
<dbReference type="RefSeq" id="WP_143076321.1">
    <property type="nucleotide sequence ID" value="NZ_FOVP01000009.1"/>
</dbReference>
<sequence length="248" mass="26365">MDCLSLRSLTARLDSCVESSDGNVFKTHCLYPSFSPVFVTISAWGDGFRVSDGGGASESVIRQGLDAHALTAALKAAKNKYHLIEHDGVLSLKIDSGDWIENAILAVANASAMAASLAYAHVEQKSSKDMVPEIIAALSEFAPLSQIATDYQVRGHSGKVRKFDVAVIGPHNLLFKAVSPFAGSVNSAYVAFSDALREGSPMYSSSTGYGVFREKLSSEDATLLNDVAILAPVASIGHAAKRDFIRHS</sequence>
<proteinExistence type="predicted"/>